<evidence type="ECO:0000313" key="2">
    <source>
        <dbReference type="EMBL" id="CAG8612500.1"/>
    </source>
</evidence>
<keyword evidence="3" id="KW-1185">Reference proteome</keyword>
<dbReference type="Pfam" id="PF08238">
    <property type="entry name" value="Sel1"/>
    <property type="match status" value="4"/>
</dbReference>
<dbReference type="Proteomes" id="UP000789405">
    <property type="component" value="Unassembled WGS sequence"/>
</dbReference>
<comment type="similarity">
    <text evidence="1">Belongs to the sel-1 family.</text>
</comment>
<dbReference type="PANTHER" id="PTHR11102">
    <property type="entry name" value="SEL-1-LIKE PROTEIN"/>
    <property type="match status" value="1"/>
</dbReference>
<dbReference type="PANTHER" id="PTHR11102:SF160">
    <property type="entry name" value="ERAD-ASSOCIATED E3 UBIQUITIN-PROTEIN LIGASE COMPONENT HRD3"/>
    <property type="match status" value="1"/>
</dbReference>
<protein>
    <submittedName>
        <fullName evidence="2">15864_t:CDS:1</fullName>
    </submittedName>
</protein>
<evidence type="ECO:0000313" key="3">
    <source>
        <dbReference type="Proteomes" id="UP000789405"/>
    </source>
</evidence>
<feature type="non-terminal residue" evidence="2">
    <location>
        <position position="395"/>
    </location>
</feature>
<dbReference type="EMBL" id="CAJVPY010004188">
    <property type="protein sequence ID" value="CAG8612500.1"/>
    <property type="molecule type" value="Genomic_DNA"/>
</dbReference>
<dbReference type="InterPro" id="IPR006597">
    <property type="entry name" value="Sel1-like"/>
</dbReference>
<dbReference type="InterPro" id="IPR011990">
    <property type="entry name" value="TPR-like_helical_dom_sf"/>
</dbReference>
<evidence type="ECO:0000256" key="1">
    <source>
        <dbReference type="ARBA" id="ARBA00038101"/>
    </source>
</evidence>
<organism evidence="2 3">
    <name type="scientific">Dentiscutata erythropus</name>
    <dbReference type="NCBI Taxonomy" id="1348616"/>
    <lineage>
        <taxon>Eukaryota</taxon>
        <taxon>Fungi</taxon>
        <taxon>Fungi incertae sedis</taxon>
        <taxon>Mucoromycota</taxon>
        <taxon>Glomeromycotina</taxon>
        <taxon>Glomeromycetes</taxon>
        <taxon>Diversisporales</taxon>
        <taxon>Gigasporaceae</taxon>
        <taxon>Dentiscutata</taxon>
    </lineage>
</organism>
<proteinExistence type="inferred from homology"/>
<dbReference type="AlphaFoldDB" id="A0A9N9CUF2"/>
<dbReference type="Gene3D" id="3.30.200.20">
    <property type="entry name" value="Phosphorylase Kinase, domain 1"/>
    <property type="match status" value="1"/>
</dbReference>
<dbReference type="SMART" id="SM00671">
    <property type="entry name" value="SEL1"/>
    <property type="match status" value="5"/>
</dbReference>
<name>A0A9N9CUF2_9GLOM</name>
<dbReference type="OrthoDB" id="2384430at2759"/>
<reference evidence="2" key="1">
    <citation type="submission" date="2021-06" db="EMBL/GenBank/DDBJ databases">
        <authorList>
            <person name="Kallberg Y."/>
            <person name="Tangrot J."/>
            <person name="Rosling A."/>
        </authorList>
    </citation>
    <scope>NUCLEOTIDE SEQUENCE</scope>
    <source>
        <strain evidence="2">MA453B</strain>
    </source>
</reference>
<dbReference type="SUPFAM" id="SSF56112">
    <property type="entry name" value="Protein kinase-like (PK-like)"/>
    <property type="match status" value="1"/>
</dbReference>
<gene>
    <name evidence="2" type="ORF">DERYTH_LOCUS8214</name>
</gene>
<dbReference type="InterPro" id="IPR011009">
    <property type="entry name" value="Kinase-like_dom_sf"/>
</dbReference>
<dbReference type="SUPFAM" id="SSF81901">
    <property type="entry name" value="HCP-like"/>
    <property type="match status" value="1"/>
</dbReference>
<accession>A0A9N9CUF2</accession>
<comment type="caution">
    <text evidence="2">The sequence shown here is derived from an EMBL/GenBank/DDBJ whole genome shotgun (WGS) entry which is preliminary data.</text>
</comment>
<dbReference type="InterPro" id="IPR050767">
    <property type="entry name" value="Sel1_AlgK"/>
</dbReference>
<dbReference type="Gene3D" id="1.25.40.10">
    <property type="entry name" value="Tetratricopeptide repeat domain"/>
    <property type="match status" value="2"/>
</dbReference>
<sequence>KSEYILINNKIMANITANELFEKIINEGSQIINKYDFNLFSNFEKIAKIPFGAVCTAKWKDSTIVLKSLNIDADEIISNGIIADFKLITIPNEAIKAISNETITNDGINSEITNETSIRAFINELQNLAKIDKHKHPNIIQFYGVTKADDMTLFVDKLSSTFSKLFNKGRSVSDIIISSISEDLKTDEEVFNWLFAHKYNPKYTCLLGLFYSWEIGTKNENVDVFSLFLKAANSNDIFAQYFVGQCYETGWNIRKNMKQAIKWYTKASEGGCTIAEYMLGEYYYKLNKYKKAINYLKSAADKGNALAMNTLGICYQKGYGTNVDKVKGFKLFEKAAKEGLPASQYELGDCYEYGNGTKINLRKSLDWYKEASEKNPNYRIHAIRVRNRLNNKKQK</sequence>